<dbReference type="GeneID" id="40083630"/>
<evidence type="ECO:0000313" key="2">
    <source>
        <dbReference type="Proteomes" id="UP000006948"/>
    </source>
</evidence>
<dbReference type="EMBL" id="JF957060">
    <property type="protein sequence ID" value="AEJ92372.1"/>
    <property type="molecule type" value="Genomic_DNA"/>
</dbReference>
<protein>
    <submittedName>
        <fullName evidence="1">Uncharacterized protein</fullName>
    </submittedName>
</protein>
<dbReference type="OrthoDB" id="28885at10239"/>
<gene>
    <name evidence="1" type="primary">62</name>
    <name evidence="1" type="ORF">TIMSHEL_62</name>
</gene>
<name>G1DB80_9CAUD</name>
<keyword evidence="2" id="KW-1185">Reference proteome</keyword>
<sequence>MHHYLDMIRGFYTFERDSIVIWGGEDGWRRFVNRRGQTPSYREEPIV</sequence>
<dbReference type="KEGG" id="vg:40083630"/>
<reference evidence="1 2" key="1">
    <citation type="journal article" date="2012" name="J. Virol.">
        <title>Complete Genome Sequences of 138 Mycobacteriophages.</title>
        <authorList>
            <consortium name="the Science Education Alliance Phage Hunters Advancing Genomics and Evolutionary Science Program"/>
            <consortium name="the KwaZulu-Natal Research Institute for Tuberculosis and HIV Mycobacterial Genetics Course Students"/>
            <consortium name="the Phage Hunters Integrating Research and Education Program"/>
            <person name="Hatfull G.F."/>
        </authorList>
    </citation>
    <scope>NUCLEOTIDE SEQUENCE [LARGE SCALE GENOMIC DNA]</scope>
</reference>
<proteinExistence type="predicted"/>
<evidence type="ECO:0000313" key="1">
    <source>
        <dbReference type="EMBL" id="AEJ92372.1"/>
    </source>
</evidence>
<dbReference type="Proteomes" id="UP000006948">
    <property type="component" value="Segment"/>
</dbReference>
<accession>G1DB80</accession>
<organism evidence="1 2">
    <name type="scientific">Mycobacterium phage Timshel</name>
    <dbReference type="NCBI Taxonomy" id="1032895"/>
    <lineage>
        <taxon>Viruses</taxon>
        <taxon>Duplodnaviria</taxon>
        <taxon>Heunggongvirae</taxon>
        <taxon>Uroviricota</taxon>
        <taxon>Caudoviricetes</taxon>
        <taxon>Timshelvirus</taxon>
        <taxon>Timshelvirus timshel</taxon>
    </lineage>
</organism>
<dbReference type="RefSeq" id="YP_009607620.1">
    <property type="nucleotide sequence ID" value="NC_041983.1"/>
</dbReference>